<keyword evidence="3" id="KW-1185">Reference proteome</keyword>
<evidence type="ECO:0000256" key="1">
    <source>
        <dbReference type="SAM" id="Phobius"/>
    </source>
</evidence>
<feature type="transmembrane region" description="Helical" evidence="1">
    <location>
        <begin position="33"/>
        <end position="52"/>
    </location>
</feature>
<evidence type="ECO:0000313" key="3">
    <source>
        <dbReference type="Proteomes" id="UP001594351"/>
    </source>
</evidence>
<keyword evidence="1" id="KW-1133">Transmembrane helix</keyword>
<dbReference type="Proteomes" id="UP001594351">
    <property type="component" value="Unassembled WGS sequence"/>
</dbReference>
<proteinExistence type="predicted"/>
<reference evidence="2 3" key="1">
    <citation type="submission" date="2024-09" db="EMBL/GenBank/DDBJ databases">
        <title>Laminarin stimulates single cell rates of sulfate reduction while oxygen inhibits transcriptomic activity in coastal marine sediment.</title>
        <authorList>
            <person name="Lindsay M."/>
            <person name="Orcutt B."/>
            <person name="Emerson D."/>
            <person name="Stepanauskas R."/>
            <person name="D'Angelo T."/>
        </authorList>
    </citation>
    <scope>NUCLEOTIDE SEQUENCE [LARGE SCALE GENOMIC DNA]</scope>
    <source>
        <strain evidence="2">SAG AM-311-K15</strain>
    </source>
</reference>
<evidence type="ECO:0000313" key="2">
    <source>
        <dbReference type="EMBL" id="MFC1849725.1"/>
    </source>
</evidence>
<dbReference type="EMBL" id="JBHPBY010000056">
    <property type="protein sequence ID" value="MFC1849725.1"/>
    <property type="molecule type" value="Genomic_DNA"/>
</dbReference>
<keyword evidence="1" id="KW-0812">Transmembrane</keyword>
<feature type="transmembrane region" description="Helical" evidence="1">
    <location>
        <begin position="58"/>
        <end position="78"/>
    </location>
</feature>
<comment type="caution">
    <text evidence="2">The sequence shown here is derived from an EMBL/GenBank/DDBJ whole genome shotgun (WGS) entry which is preliminary data.</text>
</comment>
<accession>A0ABV6YU50</accession>
<keyword evidence="1" id="KW-0472">Membrane</keyword>
<feature type="non-terminal residue" evidence="2">
    <location>
        <position position="99"/>
    </location>
</feature>
<name>A0ABV6YU50_UNCC1</name>
<organism evidence="2 3">
    <name type="scientific">candidate division CSSED10-310 bacterium</name>
    <dbReference type="NCBI Taxonomy" id="2855610"/>
    <lineage>
        <taxon>Bacteria</taxon>
        <taxon>Bacteria division CSSED10-310</taxon>
    </lineage>
</organism>
<protein>
    <submittedName>
        <fullName evidence="2">Uncharacterized protein</fullName>
    </submittedName>
</protein>
<sequence length="99" mass="11003">MISSTFRKCRILVAPINCPLATFSAAEDKNCTFYLLFSAGIFLGAYVSRLNWGSYNNVVIPAYAALAILFGLAVDYMITMVSNNTPLNQKLGRTFIYFI</sequence>
<gene>
    <name evidence="2" type="ORF">ACFL27_05895</name>
</gene>